<dbReference type="GO" id="GO:0004140">
    <property type="term" value="F:dephospho-CoA kinase activity"/>
    <property type="evidence" value="ECO:0007669"/>
    <property type="project" value="UniProtKB-EC"/>
</dbReference>
<keyword evidence="9" id="KW-1185">Reference proteome</keyword>
<dbReference type="EC" id="2.7.1.24" evidence="6 7"/>
<evidence type="ECO:0000256" key="3">
    <source>
        <dbReference type="ARBA" id="ARBA00022741"/>
    </source>
</evidence>
<gene>
    <name evidence="6 8" type="primary">coaE</name>
    <name evidence="8" type="ORF">PF021_04870</name>
</gene>
<comment type="catalytic activity">
    <reaction evidence="6">
        <text>3'-dephospho-CoA + ATP = ADP + CoA + H(+)</text>
        <dbReference type="Rhea" id="RHEA:18245"/>
        <dbReference type="ChEBI" id="CHEBI:15378"/>
        <dbReference type="ChEBI" id="CHEBI:30616"/>
        <dbReference type="ChEBI" id="CHEBI:57287"/>
        <dbReference type="ChEBI" id="CHEBI:57328"/>
        <dbReference type="ChEBI" id="CHEBI:456216"/>
        <dbReference type="EC" id="2.7.1.24"/>
    </reaction>
</comment>
<evidence type="ECO:0000256" key="4">
    <source>
        <dbReference type="ARBA" id="ARBA00022840"/>
    </source>
</evidence>
<feature type="binding site" evidence="6">
    <location>
        <begin position="14"/>
        <end position="19"/>
    </location>
    <ligand>
        <name>ATP</name>
        <dbReference type="ChEBI" id="CHEBI:30616"/>
    </ligand>
</feature>
<keyword evidence="4 6" id="KW-0067">ATP-binding</keyword>
<keyword evidence="2 6" id="KW-0808">Transferase</keyword>
<keyword evidence="6 8" id="KW-0418">Kinase</keyword>
<keyword evidence="5 6" id="KW-0173">Coenzyme A biosynthesis</keyword>
<dbReference type="Proteomes" id="UP001210261">
    <property type="component" value="Unassembled WGS sequence"/>
</dbReference>
<organism evidence="8 9">
    <name type="scientific">Helicobacter ibis</name>
    <dbReference type="NCBI Taxonomy" id="2962633"/>
    <lineage>
        <taxon>Bacteria</taxon>
        <taxon>Pseudomonadati</taxon>
        <taxon>Campylobacterota</taxon>
        <taxon>Epsilonproteobacteria</taxon>
        <taxon>Campylobacterales</taxon>
        <taxon>Helicobacteraceae</taxon>
        <taxon>Helicobacter</taxon>
    </lineage>
</organism>
<reference evidence="8 9" key="1">
    <citation type="submission" date="2023-01" db="EMBL/GenBank/DDBJ databases">
        <title>Description of Helicobacter ibis sp. nov. isolated from faecal droppings of black-faced ibis (Theristicus melanopis).</title>
        <authorList>
            <person name="Lopez-Cantillo M."/>
            <person name="Vidal-Veuthey B."/>
            <person name="Mella A."/>
            <person name="De La Haba R."/>
            <person name="Collado L."/>
        </authorList>
    </citation>
    <scope>NUCLEOTIDE SEQUENCE [LARGE SCALE GENOMIC DNA]</scope>
    <source>
        <strain evidence="8 9">A82</strain>
    </source>
</reference>
<evidence type="ECO:0000313" key="8">
    <source>
        <dbReference type="EMBL" id="MDA3969005.1"/>
    </source>
</evidence>
<dbReference type="PANTHER" id="PTHR10695">
    <property type="entry name" value="DEPHOSPHO-COA KINASE-RELATED"/>
    <property type="match status" value="1"/>
</dbReference>
<evidence type="ECO:0000256" key="5">
    <source>
        <dbReference type="ARBA" id="ARBA00022993"/>
    </source>
</evidence>
<dbReference type="Gene3D" id="3.40.50.300">
    <property type="entry name" value="P-loop containing nucleotide triphosphate hydrolases"/>
    <property type="match status" value="1"/>
</dbReference>
<sequence length="193" mass="22119">MKFKYAIALTGGIGSGKSTTSSLLKLYGYSVICADRISHEVLEDNSWLVVERFGSEILSYGKVDRRKLGEIVFSNKDVKKELESILHPLIKNKIEILASSLEEKKFPYFIDIPLFYETRNYDISNVVLVYASLDVRLNRIMLRDNINDSMALKKIESQMSLDDKKNLASYVIYNNGTLEELQSEVEKYIKTIN</sequence>
<dbReference type="EMBL" id="JAQHXR010000002">
    <property type="protein sequence ID" value="MDA3969005.1"/>
    <property type="molecule type" value="Genomic_DNA"/>
</dbReference>
<proteinExistence type="inferred from homology"/>
<dbReference type="InterPro" id="IPR027417">
    <property type="entry name" value="P-loop_NTPase"/>
</dbReference>
<keyword evidence="3 6" id="KW-0547">Nucleotide-binding</keyword>
<name>A0ABT4VE72_9HELI</name>
<comment type="function">
    <text evidence="6">Catalyzes the phosphorylation of the 3'-hydroxyl group of dephosphocoenzyme A to form coenzyme A.</text>
</comment>
<dbReference type="Pfam" id="PF01121">
    <property type="entry name" value="CoaE"/>
    <property type="match status" value="1"/>
</dbReference>
<dbReference type="InterPro" id="IPR001977">
    <property type="entry name" value="Depp_CoAkinase"/>
</dbReference>
<comment type="subcellular location">
    <subcellularLocation>
        <location evidence="6">Cytoplasm</location>
    </subcellularLocation>
</comment>
<evidence type="ECO:0000256" key="7">
    <source>
        <dbReference type="NCBIfam" id="TIGR00152"/>
    </source>
</evidence>
<protein>
    <recommendedName>
        <fullName evidence="6 7">Dephospho-CoA kinase</fullName>
        <ecNumber evidence="6 7">2.7.1.24</ecNumber>
    </recommendedName>
    <alternativeName>
        <fullName evidence="6">Dephosphocoenzyme A kinase</fullName>
    </alternativeName>
</protein>
<comment type="similarity">
    <text evidence="1 6">Belongs to the CoaE family.</text>
</comment>
<evidence type="ECO:0000256" key="2">
    <source>
        <dbReference type="ARBA" id="ARBA00022679"/>
    </source>
</evidence>
<evidence type="ECO:0000313" key="9">
    <source>
        <dbReference type="Proteomes" id="UP001210261"/>
    </source>
</evidence>
<comment type="caution">
    <text evidence="8">The sequence shown here is derived from an EMBL/GenBank/DDBJ whole genome shotgun (WGS) entry which is preliminary data.</text>
</comment>
<keyword evidence="6" id="KW-0963">Cytoplasm</keyword>
<accession>A0ABT4VE72</accession>
<evidence type="ECO:0000256" key="6">
    <source>
        <dbReference type="HAMAP-Rule" id="MF_00376"/>
    </source>
</evidence>
<evidence type="ECO:0000256" key="1">
    <source>
        <dbReference type="ARBA" id="ARBA00009018"/>
    </source>
</evidence>
<dbReference type="SUPFAM" id="SSF52540">
    <property type="entry name" value="P-loop containing nucleoside triphosphate hydrolases"/>
    <property type="match status" value="1"/>
</dbReference>
<dbReference type="PANTHER" id="PTHR10695:SF46">
    <property type="entry name" value="BIFUNCTIONAL COENZYME A SYNTHASE-RELATED"/>
    <property type="match status" value="1"/>
</dbReference>
<comment type="pathway">
    <text evidence="6">Cofactor biosynthesis; coenzyme A biosynthesis; CoA from (R)-pantothenate: step 5/5.</text>
</comment>
<dbReference type="HAMAP" id="MF_00376">
    <property type="entry name" value="Dephospho_CoA_kinase"/>
    <property type="match status" value="1"/>
</dbReference>
<dbReference type="NCBIfam" id="TIGR00152">
    <property type="entry name" value="dephospho-CoA kinase"/>
    <property type="match status" value="1"/>
</dbReference>
<dbReference type="PROSITE" id="PS51219">
    <property type="entry name" value="DPCK"/>
    <property type="match status" value="1"/>
</dbReference>
<dbReference type="RefSeq" id="WP_271021296.1">
    <property type="nucleotide sequence ID" value="NZ_JAQHXR010000002.1"/>
</dbReference>
<dbReference type="CDD" id="cd02022">
    <property type="entry name" value="DPCK"/>
    <property type="match status" value="1"/>
</dbReference>